<keyword evidence="6" id="KW-0418">Kinase</keyword>
<accession>A0A1E7FV28</accession>
<evidence type="ECO:0000313" key="6">
    <source>
        <dbReference type="EMBL" id="OEU21994.1"/>
    </source>
</evidence>
<dbReference type="InterPro" id="IPR008271">
    <property type="entry name" value="Ser/Thr_kinase_AS"/>
</dbReference>
<feature type="domain" description="Protein kinase" evidence="5">
    <location>
        <begin position="1"/>
        <end position="315"/>
    </location>
</feature>
<keyword evidence="7" id="KW-1185">Reference proteome</keyword>
<keyword evidence="4" id="KW-0723">Serine/threonine-protein kinase</keyword>
<dbReference type="PROSITE" id="PS00108">
    <property type="entry name" value="PROTEIN_KINASE_ST"/>
    <property type="match status" value="1"/>
</dbReference>
<dbReference type="SUPFAM" id="SSF56112">
    <property type="entry name" value="Protein kinase-like (PK-like)"/>
    <property type="match status" value="1"/>
</dbReference>
<dbReference type="InterPro" id="IPR011009">
    <property type="entry name" value="Kinase-like_dom_sf"/>
</dbReference>
<dbReference type="Proteomes" id="UP000095751">
    <property type="component" value="Unassembled WGS sequence"/>
</dbReference>
<name>A0A1E7FV28_9STRA</name>
<dbReference type="SMART" id="SM00220">
    <property type="entry name" value="S_TKc"/>
    <property type="match status" value="1"/>
</dbReference>
<protein>
    <submittedName>
        <fullName evidence="6">Kinase-like protein</fullName>
    </submittedName>
</protein>
<keyword evidence="1 3" id="KW-0547">Nucleotide-binding</keyword>
<dbReference type="Pfam" id="PF00069">
    <property type="entry name" value="Pkinase"/>
    <property type="match status" value="1"/>
</dbReference>
<feature type="non-terminal residue" evidence="6">
    <location>
        <position position="1"/>
    </location>
</feature>
<dbReference type="Gene3D" id="1.10.510.10">
    <property type="entry name" value="Transferase(Phosphotransferase) domain 1"/>
    <property type="match status" value="1"/>
</dbReference>
<evidence type="ECO:0000259" key="5">
    <source>
        <dbReference type="PROSITE" id="PS50011"/>
    </source>
</evidence>
<sequence>IGEGSFGNVYRATKKEDGIKGDMERKYYAVKKLKETFSSWDDVLNKREYHAIEEEEIRGGINHLVRVFEILREQDSCLYFVMEYMADGNLQDFISRKTESRNPIKVRSILYQTFLGLRHVHNLGYVHRDIKPENIMLHGRTVKLGDFSLARTTTTTTTTTTRHHETSTIMMTDYVGTRWYRAPEILTGHLSNTNNNHKSSIDPVDDQHDYYCCYTETVDTFAMGLVAAELYRCFPLFHGRNNTEQLKLIKDMLFVGKNDDEIFFFEQKENDVIIDRLAHAIPTADFQVVSFIRDLLYFRPERRPSTQDILRHNYF</sequence>
<dbReference type="PROSITE" id="PS50011">
    <property type="entry name" value="PROTEIN_KINASE_DOM"/>
    <property type="match status" value="1"/>
</dbReference>
<organism evidence="6 7">
    <name type="scientific">Fragilariopsis cylindrus CCMP1102</name>
    <dbReference type="NCBI Taxonomy" id="635003"/>
    <lineage>
        <taxon>Eukaryota</taxon>
        <taxon>Sar</taxon>
        <taxon>Stramenopiles</taxon>
        <taxon>Ochrophyta</taxon>
        <taxon>Bacillariophyta</taxon>
        <taxon>Bacillariophyceae</taxon>
        <taxon>Bacillariophycidae</taxon>
        <taxon>Bacillariales</taxon>
        <taxon>Bacillariaceae</taxon>
        <taxon>Fragilariopsis</taxon>
    </lineage>
</organism>
<keyword evidence="2 3" id="KW-0067">ATP-binding</keyword>
<evidence type="ECO:0000256" key="1">
    <source>
        <dbReference type="ARBA" id="ARBA00022741"/>
    </source>
</evidence>
<feature type="non-terminal residue" evidence="6">
    <location>
        <position position="315"/>
    </location>
</feature>
<keyword evidence="6" id="KW-0808">Transferase</keyword>
<gene>
    <name evidence="6" type="ORF">FRACYDRAFT_159267</name>
</gene>
<dbReference type="InterPro" id="IPR050117">
    <property type="entry name" value="MAPK"/>
</dbReference>
<evidence type="ECO:0000313" key="7">
    <source>
        <dbReference type="Proteomes" id="UP000095751"/>
    </source>
</evidence>
<proteinExistence type="inferred from homology"/>
<feature type="binding site" evidence="3">
    <location>
        <position position="32"/>
    </location>
    <ligand>
        <name>ATP</name>
        <dbReference type="ChEBI" id="CHEBI:30616"/>
    </ligand>
</feature>
<dbReference type="GO" id="GO:0005524">
    <property type="term" value="F:ATP binding"/>
    <property type="evidence" value="ECO:0007669"/>
    <property type="project" value="UniProtKB-UniRule"/>
</dbReference>
<dbReference type="InParanoid" id="A0A1E7FV28"/>
<dbReference type="EMBL" id="KV784353">
    <property type="protein sequence ID" value="OEU21994.1"/>
    <property type="molecule type" value="Genomic_DNA"/>
</dbReference>
<reference evidence="6 7" key="1">
    <citation type="submission" date="2016-09" db="EMBL/GenBank/DDBJ databases">
        <title>Extensive genetic diversity and differential bi-allelic expression allows diatom success in the polar Southern Ocean.</title>
        <authorList>
            <consortium name="DOE Joint Genome Institute"/>
            <person name="Mock T."/>
            <person name="Otillar R.P."/>
            <person name="Strauss J."/>
            <person name="Dupont C."/>
            <person name="Frickenhaus S."/>
            <person name="Maumus F."/>
            <person name="Mcmullan M."/>
            <person name="Sanges R."/>
            <person name="Schmutz J."/>
            <person name="Toseland A."/>
            <person name="Valas R."/>
            <person name="Veluchamy A."/>
            <person name="Ward B.J."/>
            <person name="Allen A."/>
            <person name="Barry K."/>
            <person name="Falciatore A."/>
            <person name="Ferrante M."/>
            <person name="Fortunato A.E."/>
            <person name="Gloeckner G."/>
            <person name="Gruber A."/>
            <person name="Hipkin R."/>
            <person name="Janech M."/>
            <person name="Kroth P."/>
            <person name="Leese F."/>
            <person name="Lindquist E."/>
            <person name="Lyon B.R."/>
            <person name="Martin J."/>
            <person name="Mayer C."/>
            <person name="Parker M."/>
            <person name="Quesneville H."/>
            <person name="Raymond J."/>
            <person name="Uhlig C."/>
            <person name="Valentin K.U."/>
            <person name="Worden A.Z."/>
            <person name="Armbrust E.V."/>
            <person name="Bowler C."/>
            <person name="Green B."/>
            <person name="Moulton V."/>
            <person name="Van Oosterhout C."/>
            <person name="Grigoriev I."/>
        </authorList>
    </citation>
    <scope>NUCLEOTIDE SEQUENCE [LARGE SCALE GENOMIC DNA]</scope>
    <source>
        <strain evidence="6 7">CCMP1102</strain>
    </source>
</reference>
<dbReference type="PANTHER" id="PTHR24055">
    <property type="entry name" value="MITOGEN-ACTIVATED PROTEIN KINASE"/>
    <property type="match status" value="1"/>
</dbReference>
<dbReference type="KEGG" id="fcy:FRACYDRAFT_159267"/>
<dbReference type="PROSITE" id="PS00107">
    <property type="entry name" value="PROTEIN_KINASE_ATP"/>
    <property type="match status" value="1"/>
</dbReference>
<dbReference type="AlphaFoldDB" id="A0A1E7FV28"/>
<dbReference type="GO" id="GO:0004674">
    <property type="term" value="F:protein serine/threonine kinase activity"/>
    <property type="evidence" value="ECO:0007669"/>
    <property type="project" value="UniProtKB-KW"/>
</dbReference>
<evidence type="ECO:0000256" key="3">
    <source>
        <dbReference type="PROSITE-ProRule" id="PRU10141"/>
    </source>
</evidence>
<dbReference type="Gene3D" id="3.30.200.20">
    <property type="entry name" value="Phosphorylase Kinase, domain 1"/>
    <property type="match status" value="1"/>
</dbReference>
<evidence type="ECO:0000256" key="4">
    <source>
        <dbReference type="RuleBase" id="RU000304"/>
    </source>
</evidence>
<comment type="similarity">
    <text evidence="4">Belongs to the protein kinase superfamily.</text>
</comment>
<dbReference type="InterPro" id="IPR000719">
    <property type="entry name" value="Prot_kinase_dom"/>
</dbReference>
<dbReference type="InterPro" id="IPR017441">
    <property type="entry name" value="Protein_kinase_ATP_BS"/>
</dbReference>
<dbReference type="OrthoDB" id="2158884at2759"/>
<evidence type="ECO:0000256" key="2">
    <source>
        <dbReference type="ARBA" id="ARBA00022840"/>
    </source>
</evidence>